<sequence length="348" mass="38176">MKEKKLIGYVGTYTNGDSEGIYSFQLAANEITDVKVAAALENPTYITISADNQFLYSVIKKGEDGGIASYKINENSGELHAISTQLSAGSPPCHVSLDDRAESVLSANYHKGTIDYYSSKGGIVEPALSTVEHHGSGPHTRQEKPHTHYAGFTPDEKYTIAVDLGIDQIIVYELIHNQLIEKSVLNTAPGSGPRHLVFHPNGQWAYVMTELSSEVISLKYDKDNGRFTQIQAISSIPADFSKNNQGSAIHISSDGRFIYAGNRGHDSIAVFAVDQQTGLLSFIEHTSTYGNWPRDFVLDPSENYLVASNQNSSSLTLYRRNCETGKLSVIQKDVKVPNPVCVKFLNLL</sequence>
<dbReference type="Pfam" id="PF10282">
    <property type="entry name" value="Lactonase"/>
    <property type="match status" value="1"/>
</dbReference>
<dbReference type="Gene3D" id="2.130.10.10">
    <property type="entry name" value="YVTN repeat-like/Quinoprotein amine dehydrogenase"/>
    <property type="match status" value="1"/>
</dbReference>
<keyword evidence="3" id="KW-1185">Reference proteome</keyword>
<comment type="caution">
    <text evidence="2">The sequence shown here is derived from an EMBL/GenBank/DDBJ whole genome shotgun (WGS) entry which is preliminary data.</text>
</comment>
<evidence type="ECO:0000313" key="2">
    <source>
        <dbReference type="EMBL" id="PKG29678.1"/>
    </source>
</evidence>
<dbReference type="InterPro" id="IPR019405">
    <property type="entry name" value="Lactonase_7-beta_prop"/>
</dbReference>
<dbReference type="AlphaFoldDB" id="A0A2N0ZJJ0"/>
<proteinExistence type="inferred from homology"/>
<protein>
    <submittedName>
        <fullName evidence="2">Lactonase family protein</fullName>
    </submittedName>
</protein>
<comment type="similarity">
    <text evidence="1">Belongs to the cycloisomerase 2 family.</text>
</comment>
<dbReference type="InterPro" id="IPR011048">
    <property type="entry name" value="Haem_d1_sf"/>
</dbReference>
<dbReference type="GO" id="GO:0017057">
    <property type="term" value="F:6-phosphogluconolactonase activity"/>
    <property type="evidence" value="ECO:0007669"/>
    <property type="project" value="TreeGrafter"/>
</dbReference>
<evidence type="ECO:0000313" key="3">
    <source>
        <dbReference type="Proteomes" id="UP000233343"/>
    </source>
</evidence>
<evidence type="ECO:0000256" key="1">
    <source>
        <dbReference type="ARBA" id="ARBA00005564"/>
    </source>
</evidence>
<dbReference type="InterPro" id="IPR015943">
    <property type="entry name" value="WD40/YVTN_repeat-like_dom_sf"/>
</dbReference>
<name>A0A2N0ZJJ0_9BACI</name>
<dbReference type="InterPro" id="IPR050282">
    <property type="entry name" value="Cycloisomerase_2"/>
</dbReference>
<dbReference type="SUPFAM" id="SSF51004">
    <property type="entry name" value="C-terminal (heme d1) domain of cytochrome cd1-nitrite reductase"/>
    <property type="match status" value="1"/>
</dbReference>
<dbReference type="Proteomes" id="UP000233343">
    <property type="component" value="Unassembled WGS sequence"/>
</dbReference>
<dbReference type="PANTHER" id="PTHR30344:SF1">
    <property type="entry name" value="6-PHOSPHOGLUCONOLACTONASE"/>
    <property type="match status" value="1"/>
</dbReference>
<dbReference type="FunFam" id="2.130.10.10:FF:000306">
    <property type="entry name" value="3-carboxymuconate cyclase"/>
    <property type="match status" value="1"/>
</dbReference>
<accession>A0A2N0ZJJ0</accession>
<dbReference type="RefSeq" id="WP_066192785.1">
    <property type="nucleotide sequence ID" value="NZ_JARMMB010000020.1"/>
</dbReference>
<gene>
    <name evidence="2" type="ORF">CWS20_07370</name>
</gene>
<organism evidence="2 3">
    <name type="scientific">Cytobacillus horneckiae</name>
    <dbReference type="NCBI Taxonomy" id="549687"/>
    <lineage>
        <taxon>Bacteria</taxon>
        <taxon>Bacillati</taxon>
        <taxon>Bacillota</taxon>
        <taxon>Bacilli</taxon>
        <taxon>Bacillales</taxon>
        <taxon>Bacillaceae</taxon>
        <taxon>Cytobacillus</taxon>
    </lineage>
</organism>
<reference evidence="2 3" key="1">
    <citation type="journal article" date="2010" name="Int. J. Syst. Evol. Microbiol.">
        <title>Bacillus horneckiae sp. nov., isolated from a spacecraft-assembly clean room.</title>
        <authorList>
            <person name="Vaishampayan P."/>
            <person name="Probst A."/>
            <person name="Krishnamurthi S."/>
            <person name="Ghosh S."/>
            <person name="Osman S."/>
            <person name="McDowall A."/>
            <person name="Ruckmani A."/>
            <person name="Mayilraj S."/>
            <person name="Venkateswaran K."/>
        </authorList>
    </citation>
    <scope>NUCLEOTIDE SEQUENCE [LARGE SCALE GENOMIC DNA]</scope>
    <source>
        <strain evidence="3">1PO1SC</strain>
    </source>
</reference>
<dbReference type="GO" id="GO:0005829">
    <property type="term" value="C:cytosol"/>
    <property type="evidence" value="ECO:0007669"/>
    <property type="project" value="TreeGrafter"/>
</dbReference>
<dbReference type="PANTHER" id="PTHR30344">
    <property type="entry name" value="6-PHOSPHOGLUCONOLACTONASE-RELATED"/>
    <property type="match status" value="1"/>
</dbReference>
<dbReference type="EMBL" id="PISD01000013">
    <property type="protein sequence ID" value="PKG29678.1"/>
    <property type="molecule type" value="Genomic_DNA"/>
</dbReference>